<evidence type="ECO:0000313" key="3">
    <source>
        <dbReference type="Proteomes" id="UP000077115"/>
    </source>
</evidence>
<reference evidence="2 3" key="2">
    <citation type="submission" date="2016-05" db="EMBL/GenBank/DDBJ databases">
        <title>Lineage-specific infection strategies underlie the spectrum of fungal disease in amphibians.</title>
        <authorList>
            <person name="Cuomo C.A."/>
            <person name="Farrer R.A."/>
            <person name="James T."/>
            <person name="Longcore J."/>
            <person name="Birren B."/>
        </authorList>
    </citation>
    <scope>NUCLEOTIDE SEQUENCE [LARGE SCALE GENOMIC DNA]</scope>
    <source>
        <strain evidence="2 3">JEL423</strain>
    </source>
</reference>
<keyword evidence="1" id="KW-0812">Transmembrane</keyword>
<keyword evidence="1" id="KW-0472">Membrane</keyword>
<reference evidence="2 3" key="1">
    <citation type="submission" date="2006-10" db="EMBL/GenBank/DDBJ databases">
        <title>The Genome Sequence of Batrachochytrium dendrobatidis JEL423.</title>
        <authorList>
            <consortium name="The Broad Institute Genome Sequencing Platform"/>
            <person name="Birren B."/>
            <person name="Lander E."/>
            <person name="Galagan J."/>
            <person name="Cuomo C."/>
            <person name="Devon K."/>
            <person name="Jaffe D."/>
            <person name="Butler J."/>
            <person name="Alvarez P."/>
            <person name="Gnerre S."/>
            <person name="Grabherr M."/>
            <person name="Kleber M."/>
            <person name="Mauceli E."/>
            <person name="Brockman W."/>
            <person name="Young S."/>
            <person name="LaButti K."/>
            <person name="Sykes S."/>
            <person name="DeCaprio D."/>
            <person name="Crawford M."/>
            <person name="Koehrsen M."/>
            <person name="Engels R."/>
            <person name="Montgomery P."/>
            <person name="Pearson M."/>
            <person name="Howarth C."/>
            <person name="Larson L."/>
            <person name="White J."/>
            <person name="O'Leary S."/>
            <person name="Kodira C."/>
            <person name="Zeng Q."/>
            <person name="Yandava C."/>
            <person name="Alvarado L."/>
            <person name="Longcore J."/>
            <person name="James T."/>
        </authorList>
    </citation>
    <scope>NUCLEOTIDE SEQUENCE [LARGE SCALE GENOMIC DNA]</scope>
    <source>
        <strain evidence="2 3">JEL423</strain>
    </source>
</reference>
<feature type="transmembrane region" description="Helical" evidence="1">
    <location>
        <begin position="94"/>
        <end position="118"/>
    </location>
</feature>
<dbReference type="Proteomes" id="UP000077115">
    <property type="component" value="Unassembled WGS sequence"/>
</dbReference>
<evidence type="ECO:0000313" key="2">
    <source>
        <dbReference type="EMBL" id="OAJ36477.1"/>
    </source>
</evidence>
<protein>
    <submittedName>
        <fullName evidence="2">Uncharacterized protein</fullName>
    </submittedName>
</protein>
<keyword evidence="1" id="KW-1133">Transmembrane helix</keyword>
<dbReference type="VEuPathDB" id="FungiDB:BDEG_20643"/>
<feature type="transmembrane region" description="Helical" evidence="1">
    <location>
        <begin position="56"/>
        <end position="74"/>
    </location>
</feature>
<accession>A0A177W8P2</accession>
<name>A0A177W8P2_BATDL</name>
<organism evidence="2 3">
    <name type="scientific">Batrachochytrium dendrobatidis (strain JEL423)</name>
    <dbReference type="NCBI Taxonomy" id="403673"/>
    <lineage>
        <taxon>Eukaryota</taxon>
        <taxon>Fungi</taxon>
        <taxon>Fungi incertae sedis</taxon>
        <taxon>Chytridiomycota</taxon>
        <taxon>Chytridiomycota incertae sedis</taxon>
        <taxon>Chytridiomycetes</taxon>
        <taxon>Rhizophydiales</taxon>
        <taxon>Rhizophydiales incertae sedis</taxon>
        <taxon>Batrachochytrium</taxon>
    </lineage>
</organism>
<evidence type="ECO:0000256" key="1">
    <source>
        <dbReference type="SAM" id="Phobius"/>
    </source>
</evidence>
<dbReference type="AlphaFoldDB" id="A0A177W8P2"/>
<dbReference type="OrthoDB" id="2124888at2759"/>
<feature type="transmembrane region" description="Helical" evidence="1">
    <location>
        <begin position="30"/>
        <end position="49"/>
    </location>
</feature>
<sequence length="142" mass="15956">MDSTTCFNGNRSPQSHVTKVQGPVWQYSHIAPINGALGVTLLYGLYYIILWPLIGVLYAPFLCAMCYYANVFAAQTSWPVTPFVAAASIHVVSWVFQIALVLAPFFVFCEVLFDLGLFKKTRKRLEVKVVKAIRLMDHPKKA</sequence>
<dbReference type="EMBL" id="DS022300">
    <property type="protein sequence ID" value="OAJ36477.1"/>
    <property type="molecule type" value="Genomic_DNA"/>
</dbReference>
<gene>
    <name evidence="2" type="ORF">BDEG_20643</name>
</gene>
<proteinExistence type="predicted"/>